<dbReference type="RefSeq" id="XP_012187602.1">
    <property type="nucleotide sequence ID" value="XM_012332212.1"/>
</dbReference>
<accession>R9P7D8</accession>
<feature type="chain" id="PRO_5004478343" evidence="1">
    <location>
        <begin position="23"/>
        <end position="400"/>
    </location>
</feature>
<dbReference type="EMBL" id="DF238781">
    <property type="protein sequence ID" value="GAC94015.1"/>
    <property type="molecule type" value="Genomic_DNA"/>
</dbReference>
<evidence type="ECO:0000313" key="3">
    <source>
        <dbReference type="Proteomes" id="UP000014071"/>
    </source>
</evidence>
<keyword evidence="1" id="KW-0732">Signal</keyword>
<sequence>MWFQRVSLLALSVLLLSVAVRANPPTAAVAFVDVKLDDKAAVWSLLLDQRYSKVIAITTGINEHRRAAYELDQYVDRQNAMANVKFNKDKLEILQGSNPLPSSAPHEAWWGGQPGLRVAAADESTLRRRLHGYRVSVLQIAPTAPGQVQAVLDAADRGSIVSYMLLHGYNSRQASMRDQTSFLRNLRSWVKANNPNAEVYFTSSMDTYAAKNGGKQPYTAIQHMFPRQDLDQAMRDPFWSSQLLKAHKQEGLDIPEFPIQDQQQLDDIILQARTHPNHPNSAAWRNYITQYINTALANNPGRDTDNLVLTRLRHTHLPEFSGDATLELADAAHIAAFHRFQDGGSNMHAEPVRFAAGPHAEGAKVDFSPATGNELHGYLVRGADRDEDLAYIKQLAGVWH</sequence>
<dbReference type="Proteomes" id="UP000014071">
    <property type="component" value="Unassembled WGS sequence"/>
</dbReference>
<organism evidence="2 3">
    <name type="scientific">Pseudozyma hubeiensis (strain SY62)</name>
    <name type="common">Yeast</name>
    <dbReference type="NCBI Taxonomy" id="1305764"/>
    <lineage>
        <taxon>Eukaryota</taxon>
        <taxon>Fungi</taxon>
        <taxon>Dikarya</taxon>
        <taxon>Basidiomycota</taxon>
        <taxon>Ustilaginomycotina</taxon>
        <taxon>Ustilaginomycetes</taxon>
        <taxon>Ustilaginales</taxon>
        <taxon>Ustilaginaceae</taxon>
        <taxon>Pseudozyma</taxon>
    </lineage>
</organism>
<proteinExistence type="predicted"/>
<gene>
    <name evidence="2" type="ORF">PHSY_001584</name>
</gene>
<dbReference type="GeneID" id="24106881"/>
<name>R9P7D8_PSEHS</name>
<keyword evidence="3" id="KW-1185">Reference proteome</keyword>
<evidence type="ECO:0000256" key="1">
    <source>
        <dbReference type="SAM" id="SignalP"/>
    </source>
</evidence>
<dbReference type="HOGENOM" id="CLU_691030_0_0_1"/>
<protein>
    <submittedName>
        <fullName evidence="2">Uncharacterized protein</fullName>
    </submittedName>
</protein>
<reference evidence="3" key="1">
    <citation type="journal article" date="2013" name="Genome Announc.">
        <title>Draft genome sequence of the basidiomycetous yeast-like fungus Pseudozyma hubeiensis SY62, which produces an abundant amount of the biosurfactant mannosylerythritol lipids.</title>
        <authorList>
            <person name="Konishi M."/>
            <person name="Hatada Y."/>
            <person name="Horiuchi J."/>
        </authorList>
    </citation>
    <scope>NUCLEOTIDE SEQUENCE [LARGE SCALE GENOMIC DNA]</scope>
    <source>
        <strain evidence="3">SY62</strain>
    </source>
</reference>
<evidence type="ECO:0000313" key="2">
    <source>
        <dbReference type="EMBL" id="GAC94015.1"/>
    </source>
</evidence>
<dbReference type="eggNOG" id="ENOG502SUV8">
    <property type="taxonomic scope" value="Eukaryota"/>
</dbReference>
<feature type="signal peptide" evidence="1">
    <location>
        <begin position="1"/>
        <end position="22"/>
    </location>
</feature>
<dbReference type="AlphaFoldDB" id="R9P7D8"/>
<dbReference type="OrthoDB" id="2546683at2759"/>